<proteinExistence type="predicted"/>
<accession>A0A066RTT9</accession>
<dbReference type="Gene3D" id="2.30.30.40">
    <property type="entry name" value="SH3 Domains"/>
    <property type="match status" value="1"/>
</dbReference>
<dbReference type="PANTHER" id="PTHR47233:SF2">
    <property type="entry name" value="CHEMOTAXIS SIGNAL TRANSDUCTION SYSTEM RESPONSE REGULATOR CHEV"/>
    <property type="match status" value="1"/>
</dbReference>
<dbReference type="EMBL" id="JMIB01000028">
    <property type="protein sequence ID" value="KDM90788.1"/>
    <property type="molecule type" value="Genomic_DNA"/>
</dbReference>
<dbReference type="InterPro" id="IPR036061">
    <property type="entry name" value="CheW-like_dom_sf"/>
</dbReference>
<keyword evidence="5" id="KW-1185">Reference proteome</keyword>
<dbReference type="AlphaFoldDB" id="A0A066RTT9"/>
<evidence type="ECO:0000259" key="2">
    <source>
        <dbReference type="PROSITE" id="PS50110"/>
    </source>
</evidence>
<feature type="modified residue" description="4-aspartylphosphate" evidence="1">
    <location>
        <position position="226"/>
    </location>
</feature>
<feature type="domain" description="Response regulatory" evidence="2">
    <location>
        <begin position="172"/>
        <end position="293"/>
    </location>
</feature>
<dbReference type="InterPro" id="IPR001789">
    <property type="entry name" value="Sig_transdc_resp-reg_receiver"/>
</dbReference>
<dbReference type="PANTHER" id="PTHR47233">
    <property type="entry name" value="CHEMOTAXIS PROTEIN CHEV"/>
    <property type="match status" value="1"/>
</dbReference>
<dbReference type="Pfam" id="PF01584">
    <property type="entry name" value="CheW"/>
    <property type="match status" value="1"/>
</dbReference>
<evidence type="ECO:0000259" key="3">
    <source>
        <dbReference type="PROSITE" id="PS50851"/>
    </source>
</evidence>
<dbReference type="PROSITE" id="PS50851">
    <property type="entry name" value="CHEW"/>
    <property type="match status" value="1"/>
</dbReference>
<dbReference type="Gene3D" id="3.40.50.2300">
    <property type="match status" value="1"/>
</dbReference>
<feature type="domain" description="CheW-like" evidence="3">
    <location>
        <begin position="9"/>
        <end position="150"/>
    </location>
</feature>
<comment type="caution">
    <text evidence="4">The sequence shown here is derived from an EMBL/GenBank/DDBJ whole genome shotgun (WGS) entry which is preliminary data.</text>
</comment>
<name>A0A066RTT9_9GAMM</name>
<dbReference type="SMART" id="SM00260">
    <property type="entry name" value="CheW"/>
    <property type="match status" value="1"/>
</dbReference>
<dbReference type="SUPFAM" id="SSF52172">
    <property type="entry name" value="CheY-like"/>
    <property type="match status" value="1"/>
</dbReference>
<dbReference type="InterPro" id="IPR024181">
    <property type="entry name" value="Chemotax_regulator_CheV"/>
</dbReference>
<dbReference type="Gene3D" id="2.40.50.180">
    <property type="entry name" value="CheA-289, Domain 4"/>
    <property type="match status" value="1"/>
</dbReference>
<evidence type="ECO:0000256" key="1">
    <source>
        <dbReference type="PROSITE-ProRule" id="PRU00169"/>
    </source>
</evidence>
<evidence type="ECO:0000313" key="5">
    <source>
        <dbReference type="Proteomes" id="UP000027192"/>
    </source>
</evidence>
<sequence>MLKTATNQSQGMLLFRLNSRQLFAIGTLKVKEIVPFTPLTAIPHSHPTVLGAASLRGDTLPVIDMAKAIGYPALTPEELKQCYIIITDCRRKLVGFLVRGINKITECNWHNIDAPPPSLGRNIFVTGVTNIENQMVQLLDIELLLSKVFPDSPESLHPVLTDVQREILRPLKILLVDDSAVARRQLCQAMDSVSIPYHIATTGTDALRMLNQAADAGHPFEILVSDIEMPGLDGYELAFEVQNSAKLSGTYMILHTSLSSEISVSQAHQVGAHEALTKFEANELIHAMLRGAHQHQENVLTEDQKNYVE</sequence>
<protein>
    <submittedName>
        <fullName evidence="4">Chemotaxis protein CheW</fullName>
    </submittedName>
</protein>
<dbReference type="InterPro" id="IPR002545">
    <property type="entry name" value="CheW-lke_dom"/>
</dbReference>
<dbReference type="InterPro" id="IPR011006">
    <property type="entry name" value="CheY-like_superfamily"/>
</dbReference>
<dbReference type="SUPFAM" id="SSF50341">
    <property type="entry name" value="CheW-like"/>
    <property type="match status" value="1"/>
</dbReference>
<dbReference type="OrthoDB" id="9806105at2"/>
<reference evidence="4 5" key="1">
    <citation type="submission" date="2014-04" db="EMBL/GenBank/DDBJ databases">
        <title>Draft genome sequence of Photobacterium halotolerans S2753: a solonamide, ngercheumicin and holomycin producer.</title>
        <authorList>
            <person name="Machado H.R."/>
            <person name="Gram L."/>
        </authorList>
    </citation>
    <scope>NUCLEOTIDE SEQUENCE [LARGE SCALE GENOMIC DNA]</scope>
    <source>
        <strain evidence="4 5">S2753</strain>
    </source>
</reference>
<dbReference type="STRING" id="1654360.EA58_15495"/>
<dbReference type="PROSITE" id="PS50110">
    <property type="entry name" value="RESPONSE_REGULATORY"/>
    <property type="match status" value="1"/>
</dbReference>
<gene>
    <name evidence="4" type="ORF">EA58_15495</name>
</gene>
<dbReference type="GO" id="GO:0006935">
    <property type="term" value="P:chemotaxis"/>
    <property type="evidence" value="ECO:0007669"/>
    <property type="project" value="InterPro"/>
</dbReference>
<organism evidence="4 5">
    <name type="scientific">Photobacterium galatheae</name>
    <dbReference type="NCBI Taxonomy" id="1654360"/>
    <lineage>
        <taxon>Bacteria</taxon>
        <taxon>Pseudomonadati</taxon>
        <taxon>Pseudomonadota</taxon>
        <taxon>Gammaproteobacteria</taxon>
        <taxon>Vibrionales</taxon>
        <taxon>Vibrionaceae</taxon>
        <taxon>Photobacterium</taxon>
    </lineage>
</organism>
<dbReference type="RefSeq" id="WP_036754376.1">
    <property type="nucleotide sequence ID" value="NZ_JAGSGC010000007.1"/>
</dbReference>
<dbReference type="SMART" id="SM00448">
    <property type="entry name" value="REC"/>
    <property type="match status" value="1"/>
</dbReference>
<dbReference type="Pfam" id="PF00072">
    <property type="entry name" value="Response_reg"/>
    <property type="match status" value="1"/>
</dbReference>
<dbReference type="PIRSF" id="PIRSF002867">
    <property type="entry name" value="CheV"/>
    <property type="match status" value="1"/>
</dbReference>
<dbReference type="GO" id="GO:0000160">
    <property type="term" value="P:phosphorelay signal transduction system"/>
    <property type="evidence" value="ECO:0007669"/>
    <property type="project" value="InterPro"/>
</dbReference>
<dbReference type="Proteomes" id="UP000027192">
    <property type="component" value="Unassembled WGS sequence"/>
</dbReference>
<evidence type="ECO:0000313" key="4">
    <source>
        <dbReference type="EMBL" id="KDM90788.1"/>
    </source>
</evidence>
<keyword evidence="1" id="KW-0597">Phosphoprotein</keyword>